<protein>
    <submittedName>
        <fullName evidence="1">Uncharacterized protein</fullName>
    </submittedName>
</protein>
<accession>A0A561QXH9</accession>
<evidence type="ECO:0000313" key="2">
    <source>
        <dbReference type="Proteomes" id="UP000320653"/>
    </source>
</evidence>
<gene>
    <name evidence="1" type="ORF">FHW37_103902</name>
</gene>
<dbReference type="EMBL" id="VIWP01000003">
    <property type="protein sequence ID" value="TWF55029.1"/>
    <property type="molecule type" value="Genomic_DNA"/>
</dbReference>
<keyword evidence="2" id="KW-1185">Reference proteome</keyword>
<proteinExistence type="predicted"/>
<dbReference type="Proteomes" id="UP000320653">
    <property type="component" value="Unassembled WGS sequence"/>
</dbReference>
<name>A0A561QXH9_9HYPH</name>
<sequence length="70" mass="7712">MSVQAREFQEINDDEAVAHALLKACNGDPIAAIVSVVRDAEFLTDQLEIARTLLSHGMGRGWKPEFDRSA</sequence>
<reference evidence="1 2" key="1">
    <citation type="submission" date="2019-06" db="EMBL/GenBank/DDBJ databases">
        <title>Sorghum-associated microbial communities from plants grown in Nebraska, USA.</title>
        <authorList>
            <person name="Schachtman D."/>
        </authorList>
    </citation>
    <scope>NUCLEOTIDE SEQUENCE [LARGE SCALE GENOMIC DNA]</scope>
    <source>
        <strain evidence="1 2">1225</strain>
    </source>
</reference>
<organism evidence="1 2">
    <name type="scientific">Neorhizobium alkalisoli</name>
    <dbReference type="NCBI Taxonomy" id="528178"/>
    <lineage>
        <taxon>Bacteria</taxon>
        <taxon>Pseudomonadati</taxon>
        <taxon>Pseudomonadota</taxon>
        <taxon>Alphaproteobacteria</taxon>
        <taxon>Hyphomicrobiales</taxon>
        <taxon>Rhizobiaceae</taxon>
        <taxon>Rhizobium/Agrobacterium group</taxon>
        <taxon>Neorhizobium</taxon>
    </lineage>
</organism>
<comment type="caution">
    <text evidence="1">The sequence shown here is derived from an EMBL/GenBank/DDBJ whole genome shotgun (WGS) entry which is preliminary data.</text>
</comment>
<dbReference type="AlphaFoldDB" id="A0A561QXH9"/>
<evidence type="ECO:0000313" key="1">
    <source>
        <dbReference type="EMBL" id="TWF55029.1"/>
    </source>
</evidence>